<accession>A0A4V2RG30</accession>
<dbReference type="Proteomes" id="UP000295351">
    <property type="component" value="Unassembled WGS sequence"/>
</dbReference>
<evidence type="ECO:0000313" key="2">
    <source>
        <dbReference type="Proteomes" id="UP000295351"/>
    </source>
</evidence>
<proteinExistence type="predicted"/>
<comment type="caution">
    <text evidence="1">The sequence shown here is derived from an EMBL/GenBank/DDBJ whole genome shotgun (WGS) entry which is preliminary data.</text>
</comment>
<organism evidence="1 2">
    <name type="scientific">Shinella granuli</name>
    <dbReference type="NCBI Taxonomy" id="323621"/>
    <lineage>
        <taxon>Bacteria</taxon>
        <taxon>Pseudomonadati</taxon>
        <taxon>Pseudomonadota</taxon>
        <taxon>Alphaproteobacteria</taxon>
        <taxon>Hyphomicrobiales</taxon>
        <taxon>Rhizobiaceae</taxon>
        <taxon>Shinella</taxon>
    </lineage>
</organism>
<reference evidence="1 2" key="1">
    <citation type="submission" date="2019-03" db="EMBL/GenBank/DDBJ databases">
        <title>Genomic Encyclopedia of Type Strains, Phase IV (KMG-IV): sequencing the most valuable type-strain genomes for metagenomic binning, comparative biology and taxonomic classification.</title>
        <authorList>
            <person name="Goeker M."/>
        </authorList>
    </citation>
    <scope>NUCLEOTIDE SEQUENCE [LARGE SCALE GENOMIC DNA]</scope>
    <source>
        <strain evidence="1 2">DSM 18401</strain>
    </source>
</reference>
<sequence>MSANLLNRLEKLEATAASRDRPYPRVVRLVTNQGEEEAAYREAEAMGIDTSPAGNDILIIRLVVPSSVAAETE</sequence>
<dbReference type="RefSeq" id="WP_133036670.1">
    <property type="nucleotide sequence ID" value="NZ_BAABEI010000012.1"/>
</dbReference>
<dbReference type="AlphaFoldDB" id="A0A4V2RG30"/>
<protein>
    <submittedName>
        <fullName evidence="1">Uncharacterized protein</fullName>
    </submittedName>
</protein>
<keyword evidence="2" id="KW-1185">Reference proteome</keyword>
<name>A0A4V2RG30_SHIGR</name>
<evidence type="ECO:0000313" key="1">
    <source>
        <dbReference type="EMBL" id="TCN34930.1"/>
    </source>
</evidence>
<gene>
    <name evidence="1" type="ORF">EV665_1319</name>
</gene>
<dbReference type="EMBL" id="SLVX01000031">
    <property type="protein sequence ID" value="TCN34930.1"/>
    <property type="molecule type" value="Genomic_DNA"/>
</dbReference>